<evidence type="ECO:0000313" key="1">
    <source>
        <dbReference type="EMBL" id="GAI81912.1"/>
    </source>
</evidence>
<proteinExistence type="predicted"/>
<dbReference type="EMBL" id="BARW01014949">
    <property type="protein sequence ID" value="GAI81912.1"/>
    <property type="molecule type" value="Genomic_DNA"/>
</dbReference>
<accession>X1RMD5</accession>
<comment type="caution">
    <text evidence="1">The sequence shown here is derived from an EMBL/GenBank/DDBJ whole genome shotgun (WGS) entry which is preliminary data.</text>
</comment>
<name>X1RMD5_9ZZZZ</name>
<organism evidence="1">
    <name type="scientific">marine sediment metagenome</name>
    <dbReference type="NCBI Taxonomy" id="412755"/>
    <lineage>
        <taxon>unclassified sequences</taxon>
        <taxon>metagenomes</taxon>
        <taxon>ecological metagenomes</taxon>
    </lineage>
</organism>
<sequence>RYVYAYDDNGNQIEVMHFNWDAVNNNWLRNMYYVDTYDVHGNRVKFTSYSWSAETSTWIDNLQVSELYDEKWQSS</sequence>
<gene>
    <name evidence="1" type="ORF">S12H4_26364</name>
</gene>
<dbReference type="Gene3D" id="2.40.128.720">
    <property type="match status" value="1"/>
</dbReference>
<protein>
    <submittedName>
        <fullName evidence="1">Uncharacterized protein</fullName>
    </submittedName>
</protein>
<reference evidence="1" key="1">
    <citation type="journal article" date="2014" name="Front. Microbiol.">
        <title>High frequency of phylogenetically diverse reductive dehalogenase-homologous genes in deep subseafloor sedimentary metagenomes.</title>
        <authorList>
            <person name="Kawai M."/>
            <person name="Futagami T."/>
            <person name="Toyoda A."/>
            <person name="Takaki Y."/>
            <person name="Nishi S."/>
            <person name="Hori S."/>
            <person name="Arai W."/>
            <person name="Tsubouchi T."/>
            <person name="Morono Y."/>
            <person name="Uchiyama I."/>
            <person name="Ito T."/>
            <person name="Fujiyama A."/>
            <person name="Inagaki F."/>
            <person name="Takami H."/>
        </authorList>
    </citation>
    <scope>NUCLEOTIDE SEQUENCE</scope>
    <source>
        <strain evidence="1">Expedition CK06-06</strain>
    </source>
</reference>
<dbReference type="AlphaFoldDB" id="X1RMD5"/>
<feature type="non-terminal residue" evidence="1">
    <location>
        <position position="1"/>
    </location>
</feature>